<dbReference type="GO" id="GO:0002161">
    <property type="term" value="F:aminoacyl-tRNA deacylase activity"/>
    <property type="evidence" value="ECO:0007669"/>
    <property type="project" value="InterPro"/>
</dbReference>
<feature type="binding site" evidence="8">
    <location>
        <position position="349"/>
    </location>
    <ligand>
        <name>ATP</name>
        <dbReference type="ChEBI" id="CHEBI:30616"/>
    </ligand>
</feature>
<organism evidence="11 12">
    <name type="scientific">Candidatus Dojkabacteria bacterium</name>
    <dbReference type="NCBI Taxonomy" id="2099670"/>
    <lineage>
        <taxon>Bacteria</taxon>
        <taxon>Candidatus Dojkabacteria</taxon>
    </lineage>
</organism>
<dbReference type="Pfam" id="PF04073">
    <property type="entry name" value="tRNA_edit"/>
    <property type="match status" value="1"/>
</dbReference>
<evidence type="ECO:0000256" key="4">
    <source>
        <dbReference type="ARBA" id="ARBA00022840"/>
    </source>
</evidence>
<feature type="binding site" evidence="8">
    <location>
        <begin position="309"/>
        <end position="311"/>
    </location>
    <ligand>
        <name>ATP</name>
        <dbReference type="ChEBI" id="CHEBI:30616"/>
    </ligand>
</feature>
<proteinExistence type="inferred from homology"/>
<dbReference type="CDD" id="cd00806">
    <property type="entry name" value="TrpRS_core"/>
    <property type="match status" value="1"/>
</dbReference>
<feature type="domain" description="YbaK/aminoacyl-tRNA synthetase-associated" evidence="10">
    <location>
        <begin position="32"/>
        <end position="143"/>
    </location>
</feature>
<reference evidence="11" key="2">
    <citation type="journal article" date="2021" name="Microbiome">
        <title>Successional dynamics and alternative stable states in a saline activated sludge microbial community over 9 years.</title>
        <authorList>
            <person name="Wang Y."/>
            <person name="Ye J."/>
            <person name="Ju F."/>
            <person name="Liu L."/>
            <person name="Boyd J.A."/>
            <person name="Deng Y."/>
            <person name="Parks D.H."/>
            <person name="Jiang X."/>
            <person name="Yin X."/>
            <person name="Woodcroft B.J."/>
            <person name="Tyson G.W."/>
            <person name="Hugenholtz P."/>
            <person name="Polz M.F."/>
            <person name="Zhang T."/>
        </authorList>
    </citation>
    <scope>NUCLEOTIDE SEQUENCE</scope>
    <source>
        <strain evidence="11">HKST-UBA14</strain>
    </source>
</reference>
<dbReference type="EC" id="6.1.1.2" evidence="8"/>
<dbReference type="EMBL" id="JAGQLK010000006">
    <property type="protein sequence ID" value="MCA9382829.1"/>
    <property type="molecule type" value="Genomic_DNA"/>
</dbReference>
<evidence type="ECO:0000313" key="12">
    <source>
        <dbReference type="Proteomes" id="UP000783287"/>
    </source>
</evidence>
<comment type="catalytic activity">
    <reaction evidence="7 8">
        <text>tRNA(Trp) + L-tryptophan + ATP = L-tryptophyl-tRNA(Trp) + AMP + diphosphate + H(+)</text>
        <dbReference type="Rhea" id="RHEA:24080"/>
        <dbReference type="Rhea" id="RHEA-COMP:9671"/>
        <dbReference type="Rhea" id="RHEA-COMP:9705"/>
        <dbReference type="ChEBI" id="CHEBI:15378"/>
        <dbReference type="ChEBI" id="CHEBI:30616"/>
        <dbReference type="ChEBI" id="CHEBI:33019"/>
        <dbReference type="ChEBI" id="CHEBI:57912"/>
        <dbReference type="ChEBI" id="CHEBI:78442"/>
        <dbReference type="ChEBI" id="CHEBI:78535"/>
        <dbReference type="ChEBI" id="CHEBI:456215"/>
        <dbReference type="EC" id="6.1.1.2"/>
    </reaction>
</comment>
<evidence type="ECO:0000259" key="10">
    <source>
        <dbReference type="Pfam" id="PF04073"/>
    </source>
</evidence>
<dbReference type="FunFam" id="1.10.240.10:FF:000005">
    <property type="entry name" value="Tryptophan--tRNA ligase"/>
    <property type="match status" value="1"/>
</dbReference>
<evidence type="ECO:0000256" key="6">
    <source>
        <dbReference type="ARBA" id="ARBA00023146"/>
    </source>
</evidence>
<dbReference type="Gene3D" id="3.40.50.620">
    <property type="entry name" value="HUPs"/>
    <property type="match status" value="1"/>
</dbReference>
<keyword evidence="2 8" id="KW-0436">Ligase</keyword>
<evidence type="ECO:0000256" key="1">
    <source>
        <dbReference type="ARBA" id="ARBA00005594"/>
    </source>
</evidence>
<dbReference type="NCBIfam" id="TIGR00233">
    <property type="entry name" value="trpS"/>
    <property type="match status" value="1"/>
</dbReference>
<dbReference type="InterPro" id="IPR002305">
    <property type="entry name" value="aa-tRNA-synth_Ic"/>
</dbReference>
<dbReference type="InterPro" id="IPR014729">
    <property type="entry name" value="Rossmann-like_a/b/a_fold"/>
</dbReference>
<feature type="binding site" evidence="8">
    <location>
        <begin position="357"/>
        <end position="361"/>
    </location>
    <ligand>
        <name>ATP</name>
        <dbReference type="ChEBI" id="CHEBI:30616"/>
    </ligand>
</feature>
<dbReference type="InterPro" id="IPR050203">
    <property type="entry name" value="Trp-tRNA_synthetase"/>
</dbReference>
<dbReference type="GO" id="GO:0005829">
    <property type="term" value="C:cytosol"/>
    <property type="evidence" value="ECO:0007669"/>
    <property type="project" value="TreeGrafter"/>
</dbReference>
<accession>A0A955RIX2</accession>
<gene>
    <name evidence="8 11" type="primary">trpS</name>
    <name evidence="11" type="ORF">KC909_00530</name>
</gene>
<dbReference type="InterPro" id="IPR036754">
    <property type="entry name" value="YbaK/aa-tRNA-synt-asso_dom_sf"/>
</dbReference>
<dbReference type="GO" id="GO:0006436">
    <property type="term" value="P:tryptophanyl-tRNA aminoacylation"/>
    <property type="evidence" value="ECO:0007669"/>
    <property type="project" value="UniProtKB-UniRule"/>
</dbReference>
<dbReference type="PROSITE" id="PS00178">
    <property type="entry name" value="AA_TRNA_LIGASE_I"/>
    <property type="match status" value="1"/>
</dbReference>
<dbReference type="AlphaFoldDB" id="A0A955RIX2"/>
<name>A0A955RIX2_9BACT</name>
<comment type="caution">
    <text evidence="8">Lacks conserved residue(s) required for the propagation of feature annotation.</text>
</comment>
<comment type="subunit">
    <text evidence="8">Homodimer.</text>
</comment>
<dbReference type="SUPFAM" id="SSF52374">
    <property type="entry name" value="Nucleotidylyl transferase"/>
    <property type="match status" value="1"/>
</dbReference>
<dbReference type="PANTHER" id="PTHR43766:SF1">
    <property type="entry name" value="TRYPTOPHAN--TRNA LIGASE, MITOCHONDRIAL"/>
    <property type="match status" value="1"/>
</dbReference>
<dbReference type="GO" id="GO:0004830">
    <property type="term" value="F:tryptophan-tRNA ligase activity"/>
    <property type="evidence" value="ECO:0007669"/>
    <property type="project" value="UniProtKB-UniRule"/>
</dbReference>
<dbReference type="PRINTS" id="PR01039">
    <property type="entry name" value="TRNASYNTHTRP"/>
</dbReference>
<feature type="binding site" evidence="8">
    <location>
        <position position="297"/>
    </location>
    <ligand>
        <name>L-tryptophan</name>
        <dbReference type="ChEBI" id="CHEBI:57912"/>
    </ligand>
</feature>
<comment type="similarity">
    <text evidence="1 8 9">Belongs to the class-I aminoacyl-tRNA synthetase family.</text>
</comment>
<dbReference type="InterPro" id="IPR001412">
    <property type="entry name" value="aa-tRNA-synth_I_CS"/>
</dbReference>
<dbReference type="GO" id="GO:0005524">
    <property type="term" value="F:ATP binding"/>
    <property type="evidence" value="ECO:0007669"/>
    <property type="project" value="UniProtKB-UniRule"/>
</dbReference>
<comment type="caution">
    <text evidence="11">The sequence shown here is derived from an EMBL/GenBank/DDBJ whole genome shotgun (WGS) entry which is preliminary data.</text>
</comment>
<evidence type="ECO:0000256" key="5">
    <source>
        <dbReference type="ARBA" id="ARBA00022917"/>
    </source>
</evidence>
<dbReference type="Proteomes" id="UP000783287">
    <property type="component" value="Unassembled WGS sequence"/>
</dbReference>
<feature type="short sequence motif" description="'KMSKS' region" evidence="8">
    <location>
        <begin position="357"/>
        <end position="361"/>
    </location>
</feature>
<dbReference type="CDD" id="cd04332">
    <property type="entry name" value="YbaK_like"/>
    <property type="match status" value="1"/>
</dbReference>
<keyword evidence="6 8" id="KW-0030">Aminoacyl-tRNA synthetase</keyword>
<evidence type="ECO:0000256" key="3">
    <source>
        <dbReference type="ARBA" id="ARBA00022741"/>
    </source>
</evidence>
<keyword evidence="4 8" id="KW-0067">ATP-binding</keyword>
<dbReference type="InterPro" id="IPR007214">
    <property type="entry name" value="YbaK/aa-tRNA-synth-assoc-dom"/>
</dbReference>
<dbReference type="PANTHER" id="PTHR43766">
    <property type="entry name" value="TRYPTOPHAN--TRNA LIGASE, MITOCHONDRIAL"/>
    <property type="match status" value="1"/>
</dbReference>
<evidence type="ECO:0000313" key="11">
    <source>
        <dbReference type="EMBL" id="MCA9382829.1"/>
    </source>
</evidence>
<keyword evidence="8" id="KW-0963">Cytoplasm</keyword>
<evidence type="ECO:0000256" key="2">
    <source>
        <dbReference type="ARBA" id="ARBA00022598"/>
    </source>
</evidence>
<dbReference type="SUPFAM" id="SSF55826">
    <property type="entry name" value="YbaK/ProRS associated domain"/>
    <property type="match status" value="1"/>
</dbReference>
<keyword evidence="3 8" id="KW-0547">Nucleotide-binding</keyword>
<feature type="binding site" evidence="8">
    <location>
        <begin position="169"/>
        <end position="171"/>
    </location>
    <ligand>
        <name>ATP</name>
        <dbReference type="ChEBI" id="CHEBI:30616"/>
    </ligand>
</feature>
<evidence type="ECO:0000256" key="8">
    <source>
        <dbReference type="HAMAP-Rule" id="MF_00140"/>
    </source>
</evidence>
<protein>
    <recommendedName>
        <fullName evidence="8">Tryptophan--tRNA ligase</fullName>
        <ecNumber evidence="8">6.1.1.2</ecNumber>
    </recommendedName>
    <alternativeName>
        <fullName evidence="8">Tryptophanyl-tRNA synthetase</fullName>
        <shortName evidence="8">TrpRS</shortName>
    </alternativeName>
</protein>
<dbReference type="Pfam" id="PF00579">
    <property type="entry name" value="tRNA-synt_1b"/>
    <property type="match status" value="1"/>
</dbReference>
<dbReference type="Gene3D" id="3.90.960.10">
    <property type="entry name" value="YbaK/aminoacyl-tRNA synthetase-associated domain"/>
    <property type="match status" value="1"/>
</dbReference>
<evidence type="ECO:0000256" key="9">
    <source>
        <dbReference type="RuleBase" id="RU363036"/>
    </source>
</evidence>
<reference evidence="11" key="1">
    <citation type="submission" date="2020-04" db="EMBL/GenBank/DDBJ databases">
        <authorList>
            <person name="Zhang T."/>
        </authorList>
    </citation>
    <scope>NUCLEOTIDE SEQUENCE</scope>
    <source>
        <strain evidence="11">HKST-UBA14</strain>
    </source>
</reference>
<dbReference type="InterPro" id="IPR002306">
    <property type="entry name" value="Trp-tRNA-ligase"/>
</dbReference>
<comment type="subcellular location">
    <subcellularLocation>
        <location evidence="8">Cytoplasm</location>
    </subcellularLocation>
</comment>
<feature type="binding site" evidence="8">
    <location>
        <begin position="178"/>
        <end position="179"/>
    </location>
    <ligand>
        <name>ATP</name>
        <dbReference type="ChEBI" id="CHEBI:30616"/>
    </ligand>
</feature>
<dbReference type="InterPro" id="IPR024109">
    <property type="entry name" value="Trp-tRNA-ligase_bac-type"/>
</dbReference>
<dbReference type="Gene3D" id="1.10.240.10">
    <property type="entry name" value="Tyrosyl-Transfer RNA Synthetase"/>
    <property type="match status" value="1"/>
</dbReference>
<dbReference type="HAMAP" id="MF_00140_B">
    <property type="entry name" value="Trp_tRNA_synth_B"/>
    <property type="match status" value="1"/>
</dbReference>
<keyword evidence="5 8" id="KW-0648">Protein biosynthesis</keyword>
<evidence type="ECO:0000256" key="7">
    <source>
        <dbReference type="ARBA" id="ARBA00049929"/>
    </source>
</evidence>
<comment type="function">
    <text evidence="8">Catalyzes the attachment of tryptophan to tRNA(Trp).</text>
</comment>
<sequence length="490" mass="55011">MNNLYEKIIEKLNSISADYELIKLPEDIDDSVEEHMAFHGDDMSKANVNLVYKTDKGFVVIQKRGDTHIDNKKLRKVLGSSSVRFANEDEMGQLGLEPGIVPITGYDLPIYLDKHLLEVDYLYSTATDRVHALKFHSEDLVKLNPDSAIVDVTSVIKKAGINRIVSGVTPSGNMLHIGNYFGAVKNNIDYGNSIDEPFVFIADLHALTTIKDRQQLENNILNVVIEYLALGLDPEKAIFFRQSDVPAHSQLAVILGNYISYGQMQRMHAFKDKLAKGADIGSINMGLFNYPILMAADILLYKPDGVPVGEDQRQHVELTRDIADNFNRLHGEYFPLPEPLIAKDQTAKVIGTDGERKMSKSLGNIVGIFEEEEVIKKQIMKAYTDPNRLKATDPGVVEGNTVFAFHDLINDDKVQVNDLKDRYRKGTVGDVEVKEELIKAHQRLFAPAREKRTELEGNMAYVQDVLREGARKASIVAERNLNEIYQLIGL</sequence>